<reference evidence="2" key="1">
    <citation type="submission" date="2012-11" db="EMBL/GenBank/DDBJ databases">
        <authorList>
            <person name="Lucero-Rivera Y.E."/>
            <person name="Tovar-Ramirez D."/>
        </authorList>
    </citation>
    <scope>NUCLEOTIDE SEQUENCE [LARGE SCALE GENOMIC DNA]</scope>
    <source>
        <strain evidence="2">Araruama</strain>
    </source>
</reference>
<accession>A0A1V1NSC6</accession>
<dbReference type="Proteomes" id="UP000189670">
    <property type="component" value="Unassembled WGS sequence"/>
</dbReference>
<organism evidence="1 2">
    <name type="scientific">Candidatus Magnetoglobus multicellularis str. Araruama</name>
    <dbReference type="NCBI Taxonomy" id="890399"/>
    <lineage>
        <taxon>Bacteria</taxon>
        <taxon>Pseudomonadati</taxon>
        <taxon>Thermodesulfobacteriota</taxon>
        <taxon>Desulfobacteria</taxon>
        <taxon>Desulfobacterales</taxon>
        <taxon>Desulfobacteraceae</taxon>
        <taxon>Candidatus Magnetoglobus</taxon>
    </lineage>
</organism>
<evidence type="ECO:0000313" key="2">
    <source>
        <dbReference type="Proteomes" id="UP000189670"/>
    </source>
</evidence>
<name>A0A1V1NSC6_9BACT</name>
<protein>
    <recommendedName>
        <fullName evidence="3">WGR domain-containing protein</fullName>
    </recommendedName>
</protein>
<gene>
    <name evidence="1" type="ORF">OMM_14216</name>
</gene>
<sequence>MEIFIWISGDAIMVQLSFFSTTIDTVSLAADSPRQAFYRLYLTSEMGQVRLEKEWGAKQKILGRRVHVFKSLQKAKKEMARTIREKTNPNRKSKRIYKVEN</sequence>
<evidence type="ECO:0008006" key="3">
    <source>
        <dbReference type="Google" id="ProtNLM"/>
    </source>
</evidence>
<comment type="caution">
    <text evidence="1">The sequence shown here is derived from an EMBL/GenBank/DDBJ whole genome shotgun (WGS) entry which is preliminary data.</text>
</comment>
<evidence type="ECO:0000313" key="1">
    <source>
        <dbReference type="EMBL" id="ETR65458.1"/>
    </source>
</evidence>
<dbReference type="AlphaFoldDB" id="A0A1V1NSC6"/>
<dbReference type="EMBL" id="ATBP01002802">
    <property type="protein sequence ID" value="ETR65458.1"/>
    <property type="molecule type" value="Genomic_DNA"/>
</dbReference>
<proteinExistence type="predicted"/>